<dbReference type="EMBL" id="CP013188">
    <property type="protein sequence ID" value="ALO44482.1"/>
    <property type="molecule type" value="Genomic_DNA"/>
</dbReference>
<dbReference type="KEGG" id="pphe:PP2015_4014"/>
<keyword evidence="1" id="KW-1133">Transmembrane helix</keyword>
<name>A0A0S2K8Y8_9GAMM</name>
<reference evidence="2 3" key="1">
    <citation type="submission" date="2015-11" db="EMBL/GenBank/DDBJ databases">
        <authorList>
            <person name="Zhang Y."/>
            <person name="Guo Z."/>
        </authorList>
    </citation>
    <scope>NUCLEOTIDE SEQUENCE [LARGE SCALE GENOMIC DNA]</scope>
    <source>
        <strain evidence="2 3">KCTC 12086</strain>
    </source>
</reference>
<keyword evidence="1" id="KW-0472">Membrane</keyword>
<keyword evidence="3" id="KW-1185">Reference proteome</keyword>
<dbReference type="AlphaFoldDB" id="A0A0S2K8Y8"/>
<dbReference type="Proteomes" id="UP000061457">
    <property type="component" value="Chromosome II"/>
</dbReference>
<evidence type="ECO:0000256" key="1">
    <source>
        <dbReference type="SAM" id="Phobius"/>
    </source>
</evidence>
<keyword evidence="1" id="KW-0812">Transmembrane</keyword>
<dbReference type="PATRIC" id="fig|161398.10.peg.4116"/>
<proteinExistence type="predicted"/>
<evidence type="ECO:0000313" key="2">
    <source>
        <dbReference type="EMBL" id="ALO44482.1"/>
    </source>
</evidence>
<accession>A0A0S2K8Y8</accession>
<sequence>MELVITGLMIILISGFIIGVTYGFCPKVIRKSVVVPMFKGNKGVRYFMIAVFTMGLLRVLTGIFILVDLSK</sequence>
<feature type="transmembrane region" description="Helical" evidence="1">
    <location>
        <begin position="6"/>
        <end position="25"/>
    </location>
</feature>
<feature type="transmembrane region" description="Helical" evidence="1">
    <location>
        <begin position="46"/>
        <end position="67"/>
    </location>
</feature>
<gene>
    <name evidence="2" type="ORF">PP2015_4014</name>
</gene>
<protein>
    <submittedName>
        <fullName evidence="2">Uncharacterized protein</fullName>
    </submittedName>
</protein>
<organism evidence="2 3">
    <name type="scientific">Pseudoalteromonas phenolica</name>
    <dbReference type="NCBI Taxonomy" id="161398"/>
    <lineage>
        <taxon>Bacteria</taxon>
        <taxon>Pseudomonadati</taxon>
        <taxon>Pseudomonadota</taxon>
        <taxon>Gammaproteobacteria</taxon>
        <taxon>Alteromonadales</taxon>
        <taxon>Pseudoalteromonadaceae</taxon>
        <taxon>Pseudoalteromonas</taxon>
    </lineage>
</organism>
<dbReference type="RefSeq" id="WP_058032335.1">
    <property type="nucleotide sequence ID" value="NZ_CP013188.1"/>
</dbReference>
<dbReference type="OrthoDB" id="6312086at2"/>
<evidence type="ECO:0000313" key="3">
    <source>
        <dbReference type="Proteomes" id="UP000061457"/>
    </source>
</evidence>